<keyword evidence="3" id="KW-1185">Reference proteome</keyword>
<protein>
    <submittedName>
        <fullName evidence="2">Uroporphyrinogen-III synthase</fullName>
    </submittedName>
</protein>
<gene>
    <name evidence="2" type="ORF">GU927_008565</name>
</gene>
<evidence type="ECO:0000259" key="1">
    <source>
        <dbReference type="Pfam" id="PF02602"/>
    </source>
</evidence>
<dbReference type="Proteomes" id="UP000731907">
    <property type="component" value="Unassembled WGS sequence"/>
</dbReference>
<feature type="domain" description="Tetrapyrrole biosynthesis uroporphyrinogen III synthase" evidence="1">
    <location>
        <begin position="32"/>
        <end position="231"/>
    </location>
</feature>
<reference evidence="2 3" key="1">
    <citation type="submission" date="2021-06" db="EMBL/GenBank/DDBJ databases">
        <title>Rhodobacteraceae bacterium strain HSP-20.</title>
        <authorList>
            <person name="Chen W.-M."/>
        </authorList>
    </citation>
    <scope>NUCLEOTIDE SEQUENCE [LARGE SCALE GENOMIC DNA]</scope>
    <source>
        <strain evidence="2 3">HSP-20</strain>
    </source>
</reference>
<dbReference type="SUPFAM" id="SSF69618">
    <property type="entry name" value="HemD-like"/>
    <property type="match status" value="1"/>
</dbReference>
<dbReference type="RefSeq" id="WP_161761992.1">
    <property type="nucleotide sequence ID" value="NZ_JAAATX020000005.1"/>
</dbReference>
<accession>A0ABS6J2A8</accession>
<evidence type="ECO:0000313" key="2">
    <source>
        <dbReference type="EMBL" id="MBU9697901.1"/>
    </source>
</evidence>
<name>A0ABS6J2A8_9RHOB</name>
<dbReference type="CDD" id="cd06578">
    <property type="entry name" value="HemD"/>
    <property type="match status" value="1"/>
</dbReference>
<dbReference type="Pfam" id="PF02602">
    <property type="entry name" value="HEM4"/>
    <property type="match status" value="1"/>
</dbReference>
<dbReference type="EMBL" id="JAAATX020000005">
    <property type="protein sequence ID" value="MBU9697901.1"/>
    <property type="molecule type" value="Genomic_DNA"/>
</dbReference>
<dbReference type="Gene3D" id="3.40.50.10090">
    <property type="match status" value="2"/>
</dbReference>
<comment type="caution">
    <text evidence="2">The sequence shown here is derived from an EMBL/GenBank/DDBJ whole genome shotgun (WGS) entry which is preliminary data.</text>
</comment>
<proteinExistence type="predicted"/>
<evidence type="ECO:0000313" key="3">
    <source>
        <dbReference type="Proteomes" id="UP000731907"/>
    </source>
</evidence>
<organism evidence="2 3">
    <name type="scientific">Paragemmobacter amnigenus</name>
    <dbReference type="NCBI Taxonomy" id="2852097"/>
    <lineage>
        <taxon>Bacteria</taxon>
        <taxon>Pseudomonadati</taxon>
        <taxon>Pseudomonadota</taxon>
        <taxon>Alphaproteobacteria</taxon>
        <taxon>Rhodobacterales</taxon>
        <taxon>Paracoccaceae</taxon>
        <taxon>Paragemmobacter</taxon>
    </lineage>
</organism>
<sequence length="243" mass="25156">MTPQHHVLPVLLTRPAAQADRFAAELVTRFADGILPVSTPLLTPVFLSPSLPDGPFSALILTSETGVAGAVRLREAGARLPRRAFCVGDRTAATAQAAGFDAVSAAGNAEALISLILSSGESGPFLHMRGKEARGDIVPRLVAKGQRAEAAVVYAQQPLALTAQAREVLAGDGPVLVPLFSPRTAQILCEQGPFKAPLWVVAISPAAAREALPLNAERLVVAERPDAAAMLDAAGRLIGSPCA</sequence>
<dbReference type="InterPro" id="IPR036108">
    <property type="entry name" value="4pyrrol_syn_uPrphyn_synt_sf"/>
</dbReference>
<dbReference type="InterPro" id="IPR003754">
    <property type="entry name" value="4pyrrol_synth_uPrphyn_synth"/>
</dbReference>